<name>Q0C8E6_ASPTN</name>
<reference evidence="4" key="1">
    <citation type="submission" date="2005-09" db="EMBL/GenBank/DDBJ databases">
        <title>Annotation of the Aspergillus terreus NIH2624 genome.</title>
        <authorList>
            <person name="Birren B.W."/>
            <person name="Lander E.S."/>
            <person name="Galagan J.E."/>
            <person name="Nusbaum C."/>
            <person name="Devon K."/>
            <person name="Henn M."/>
            <person name="Ma L.-J."/>
            <person name="Jaffe D.B."/>
            <person name="Butler J."/>
            <person name="Alvarez P."/>
            <person name="Gnerre S."/>
            <person name="Grabherr M."/>
            <person name="Kleber M."/>
            <person name="Mauceli E.W."/>
            <person name="Brockman W."/>
            <person name="Rounsley S."/>
            <person name="Young S.K."/>
            <person name="LaButti K."/>
            <person name="Pushparaj V."/>
            <person name="DeCaprio D."/>
            <person name="Crawford M."/>
            <person name="Koehrsen M."/>
            <person name="Engels R."/>
            <person name="Montgomery P."/>
            <person name="Pearson M."/>
            <person name="Howarth C."/>
            <person name="Larson L."/>
            <person name="Luoma S."/>
            <person name="White J."/>
            <person name="Alvarado L."/>
            <person name="Kodira C.D."/>
            <person name="Zeng Q."/>
            <person name="Oleary S."/>
            <person name="Yandava C."/>
            <person name="Denning D.W."/>
            <person name="Nierman W.C."/>
            <person name="Milne T."/>
            <person name="Madden K."/>
        </authorList>
    </citation>
    <scope>NUCLEOTIDE SEQUENCE [LARGE SCALE GENOMIC DNA]</scope>
    <source>
        <strain evidence="4">NIH 2624 / FGSC A1156</strain>
    </source>
</reference>
<evidence type="ECO:0008006" key="5">
    <source>
        <dbReference type="Google" id="ProtNLM"/>
    </source>
</evidence>
<protein>
    <recommendedName>
        <fullName evidence="5">Mid2 domain-containing protein</fullName>
    </recommendedName>
</protein>
<dbReference type="AlphaFoldDB" id="Q0C8E6"/>
<dbReference type="EMBL" id="CH476609">
    <property type="protein sequence ID" value="EAU29487.1"/>
    <property type="molecule type" value="Genomic_DNA"/>
</dbReference>
<dbReference type="VEuPathDB" id="FungiDB:ATEG_10038"/>
<evidence type="ECO:0000256" key="1">
    <source>
        <dbReference type="SAM" id="MobiDB-lite"/>
    </source>
</evidence>
<evidence type="ECO:0000256" key="2">
    <source>
        <dbReference type="SAM" id="Phobius"/>
    </source>
</evidence>
<dbReference type="STRING" id="341663.Q0C8E6"/>
<dbReference type="GeneID" id="4319601"/>
<keyword evidence="2" id="KW-0812">Transmembrane</keyword>
<keyword evidence="2" id="KW-0472">Membrane</keyword>
<keyword evidence="2" id="KW-1133">Transmembrane helix</keyword>
<feature type="region of interest" description="Disordered" evidence="1">
    <location>
        <begin position="139"/>
        <end position="182"/>
    </location>
</feature>
<dbReference type="RefSeq" id="XP_001209340.1">
    <property type="nucleotide sequence ID" value="XM_001209340.1"/>
</dbReference>
<feature type="transmembrane region" description="Helical" evidence="2">
    <location>
        <begin position="110"/>
        <end position="131"/>
    </location>
</feature>
<organism evidence="3 4">
    <name type="scientific">Aspergillus terreus (strain NIH 2624 / FGSC A1156)</name>
    <dbReference type="NCBI Taxonomy" id="341663"/>
    <lineage>
        <taxon>Eukaryota</taxon>
        <taxon>Fungi</taxon>
        <taxon>Dikarya</taxon>
        <taxon>Ascomycota</taxon>
        <taxon>Pezizomycotina</taxon>
        <taxon>Eurotiomycetes</taxon>
        <taxon>Eurotiomycetidae</taxon>
        <taxon>Eurotiales</taxon>
        <taxon>Aspergillaceae</taxon>
        <taxon>Aspergillus</taxon>
        <taxon>Aspergillus subgen. Circumdati</taxon>
    </lineage>
</organism>
<proteinExistence type="predicted"/>
<dbReference type="Proteomes" id="UP000007963">
    <property type="component" value="Unassembled WGS sequence"/>
</dbReference>
<dbReference type="HOGENOM" id="CLU_1481673_0_0_1"/>
<evidence type="ECO:0000313" key="3">
    <source>
        <dbReference type="EMBL" id="EAU29487.1"/>
    </source>
</evidence>
<evidence type="ECO:0000313" key="4">
    <source>
        <dbReference type="Proteomes" id="UP000007963"/>
    </source>
</evidence>
<gene>
    <name evidence="3" type="ORF">ATEG_10038</name>
</gene>
<sequence>MFQQRIADELNTASTWHVWTVDSDATNHSTSFVFYVGNTRGTSNRELFLSHRFYIDFGQDSPTSTASFAQPTSTQTTTRNLTVSSSSMVTNQSSAATEQSRLSHATTLELGLGIGLGVPFCIAVGVALFFAHKRKGPPPLTTEVVSELDRKTAGPSTQELDGGNPWDAKHPSGRRTTRYELG</sequence>
<dbReference type="eggNOG" id="ENOG502SZGQ">
    <property type="taxonomic scope" value="Eukaryota"/>
</dbReference>
<accession>Q0C8E6</accession>